<protein>
    <submittedName>
        <fullName evidence="1">Uncharacterized protein</fullName>
    </submittedName>
</protein>
<dbReference type="Proteomes" id="UP000468388">
    <property type="component" value="Unassembled WGS sequence"/>
</dbReference>
<reference evidence="1 2" key="1">
    <citation type="submission" date="2019-12" db="EMBL/GenBank/DDBJ databases">
        <title>The draft genomic sequence of strain Chitinophaga oryziterrae JCM 16595.</title>
        <authorList>
            <person name="Zhang X."/>
        </authorList>
    </citation>
    <scope>NUCLEOTIDE SEQUENCE [LARGE SCALE GENOMIC DNA]</scope>
    <source>
        <strain evidence="1 2">JCM 16595</strain>
    </source>
</reference>
<dbReference type="OrthoDB" id="983149at2"/>
<organism evidence="1 2">
    <name type="scientific">Chitinophaga oryziterrae</name>
    <dbReference type="NCBI Taxonomy" id="1031224"/>
    <lineage>
        <taxon>Bacteria</taxon>
        <taxon>Pseudomonadati</taxon>
        <taxon>Bacteroidota</taxon>
        <taxon>Chitinophagia</taxon>
        <taxon>Chitinophagales</taxon>
        <taxon>Chitinophagaceae</taxon>
        <taxon>Chitinophaga</taxon>
    </lineage>
</organism>
<dbReference type="RefSeq" id="WP_157303442.1">
    <property type="nucleotide sequence ID" value="NZ_BAAAZB010000018.1"/>
</dbReference>
<dbReference type="EMBL" id="WRXO01000012">
    <property type="protein sequence ID" value="MVT44655.1"/>
    <property type="molecule type" value="Genomic_DNA"/>
</dbReference>
<evidence type="ECO:0000313" key="2">
    <source>
        <dbReference type="Proteomes" id="UP000468388"/>
    </source>
</evidence>
<comment type="caution">
    <text evidence="1">The sequence shown here is derived from an EMBL/GenBank/DDBJ whole genome shotgun (WGS) entry which is preliminary data.</text>
</comment>
<keyword evidence="2" id="KW-1185">Reference proteome</keyword>
<sequence length="308" mass="35441">MTTVISPYPSAATRARIKNAVSNYKQLRLQRDIRHETQYNEYIETLRSLHKNASEQINWNDVKKTPPPLEEAADNKKEKQARQRLLSYSPSFFDKLFNKKEKRIRQLTSALEQAIIFDKADHEQYLLDYQSAVSDWQRLQKIAEGVLANNPDAYEEAIAYFEPFNEIKELGAAITLNFEPAYITINLTVNTTDIIPAYNLMQTSRGKLSKKEMPLSKFNELYQDYVCSCILRLARETYAHLPVDLVYIHVISQDVTIVSVAIPLNTLNRLRFESVDPADSMRNFTHHMKFSKSGGFSAVEQINPNATL</sequence>
<dbReference type="AlphaFoldDB" id="A0A6N8JH73"/>
<name>A0A6N8JH73_9BACT</name>
<accession>A0A6N8JH73</accession>
<proteinExistence type="predicted"/>
<gene>
    <name evidence="1" type="ORF">GO495_28945</name>
</gene>
<evidence type="ECO:0000313" key="1">
    <source>
        <dbReference type="EMBL" id="MVT44655.1"/>
    </source>
</evidence>